<dbReference type="RefSeq" id="WP_072895772.1">
    <property type="nucleotide sequence ID" value="NZ_FQVM01000012.1"/>
</dbReference>
<evidence type="ECO:0000313" key="1">
    <source>
        <dbReference type="EMBL" id="SHE80919.1"/>
    </source>
</evidence>
<protein>
    <submittedName>
        <fullName evidence="1">Stage II sporulation protein R</fullName>
    </submittedName>
</protein>
<accession>A0A1M4WI48</accession>
<dbReference type="Pfam" id="PF09551">
    <property type="entry name" value="Spore_II_R"/>
    <property type="match status" value="1"/>
</dbReference>
<dbReference type="NCBIfam" id="TIGR02837">
    <property type="entry name" value="spore_II_R"/>
    <property type="match status" value="1"/>
</dbReference>
<dbReference type="EMBL" id="FQVM01000012">
    <property type="protein sequence ID" value="SHE80919.1"/>
    <property type="molecule type" value="Genomic_DNA"/>
</dbReference>
<dbReference type="InterPro" id="IPR014202">
    <property type="entry name" value="Spore_II_R"/>
</dbReference>
<gene>
    <name evidence="1" type="ORF">SAMN05443638_11255</name>
</gene>
<reference evidence="1 2" key="1">
    <citation type="submission" date="2016-11" db="EMBL/GenBank/DDBJ databases">
        <authorList>
            <person name="Jaros S."/>
            <person name="Januszkiewicz K."/>
            <person name="Wedrychowicz H."/>
        </authorList>
    </citation>
    <scope>NUCLEOTIDE SEQUENCE [LARGE SCALE GENOMIC DNA]</scope>
    <source>
        <strain evidence="1 2">DSM 2631</strain>
    </source>
</reference>
<sequence length="236" mass="27157">MKKKYILFIGLIILLLFIIINPLKNFKNNFIEEESIITSEELKEKLIRFHVIANSDSDKDQDLKLKVRDEIIKYISPKLKNSKSLAESRNLLLSEDEKIKDIAKKCIKDNGYDYKVESSLGMANFPVKNYGNITLPQGEYEAYRVIIGSGQGQNWWCVMFPPLCFVDVTNGQVAIDETEKTMKKVLSENEYSKINNLKEKDDGKLKKIDNKENKKGKIKIKFKIGEVLSGLIENNK</sequence>
<dbReference type="AlphaFoldDB" id="A0A1M4WI48"/>
<dbReference type="STRING" id="1533.SAMN05443638_11255"/>
<dbReference type="Proteomes" id="UP000184035">
    <property type="component" value="Unassembled WGS sequence"/>
</dbReference>
<proteinExistence type="predicted"/>
<keyword evidence="2" id="KW-1185">Reference proteome</keyword>
<dbReference type="OrthoDB" id="9793324at2"/>
<name>A0A1M4WI48_9CLOT</name>
<evidence type="ECO:0000313" key="2">
    <source>
        <dbReference type="Proteomes" id="UP000184035"/>
    </source>
</evidence>
<organism evidence="1 2">
    <name type="scientific">Clostridium fallax</name>
    <dbReference type="NCBI Taxonomy" id="1533"/>
    <lineage>
        <taxon>Bacteria</taxon>
        <taxon>Bacillati</taxon>
        <taxon>Bacillota</taxon>
        <taxon>Clostridia</taxon>
        <taxon>Eubacteriales</taxon>
        <taxon>Clostridiaceae</taxon>
        <taxon>Clostridium</taxon>
    </lineage>
</organism>